<organism evidence="3 4">
    <name type="scientific">Microvirga vignae</name>
    <dbReference type="NCBI Taxonomy" id="1225564"/>
    <lineage>
        <taxon>Bacteria</taxon>
        <taxon>Pseudomonadati</taxon>
        <taxon>Pseudomonadota</taxon>
        <taxon>Alphaproteobacteria</taxon>
        <taxon>Hyphomicrobiales</taxon>
        <taxon>Methylobacteriaceae</taxon>
        <taxon>Microvirga</taxon>
    </lineage>
</organism>
<dbReference type="GO" id="GO:0006208">
    <property type="term" value="P:pyrimidine nucleobase catabolic process"/>
    <property type="evidence" value="ECO:0007669"/>
    <property type="project" value="TreeGrafter"/>
</dbReference>
<sequence>MLKTPAPPSSAATGAPGLDSVLFREGMSRVAAAVHVVTTDGSAGIAGFTATAVTPVTDDPASLLVCVNTAARSAQALLANRVFCVNTLTADDQDLANIFAGRTELHGPDRFSKGKWDKLATGAPALTTSLVSFDCRLSDARVVATHHVIIGEIVNIRLGEPKPALVYQGRLYHEL</sequence>
<dbReference type="InterPro" id="IPR050268">
    <property type="entry name" value="NADH-dep_flavin_reductase"/>
</dbReference>
<dbReference type="GO" id="GO:0010181">
    <property type="term" value="F:FMN binding"/>
    <property type="evidence" value="ECO:0007669"/>
    <property type="project" value="InterPro"/>
</dbReference>
<dbReference type="PATRIC" id="fig|1225564.3.peg.5830"/>
<dbReference type="InterPro" id="IPR002563">
    <property type="entry name" value="Flavin_Rdtase-like_dom"/>
</dbReference>
<dbReference type="GO" id="GO:0042602">
    <property type="term" value="F:riboflavin reductase (NADPH) activity"/>
    <property type="evidence" value="ECO:0007669"/>
    <property type="project" value="TreeGrafter"/>
</dbReference>
<reference evidence="3 4" key="1">
    <citation type="submission" date="2015-05" db="EMBL/GenBank/DDBJ databases">
        <title>Draft genome sequence of Microvirga vignae strain BR3299, a novel nitrogen fixing bacteria isolated from Brazil semi-aired region.</title>
        <authorList>
            <person name="Zilli J.E."/>
            <person name="Passos S.R."/>
            <person name="Leite J."/>
            <person name="Baldani J.I."/>
            <person name="Xavier G.R."/>
            <person name="Rumjaneck N.G."/>
            <person name="Simoes-Araujo J.L."/>
        </authorList>
    </citation>
    <scope>NUCLEOTIDE SEQUENCE [LARGE SCALE GENOMIC DNA]</scope>
    <source>
        <strain evidence="3 4">BR3299</strain>
    </source>
</reference>
<dbReference type="SUPFAM" id="SSF50475">
    <property type="entry name" value="FMN-binding split barrel"/>
    <property type="match status" value="1"/>
</dbReference>
<dbReference type="Proteomes" id="UP000035489">
    <property type="component" value="Unassembled WGS sequence"/>
</dbReference>
<dbReference type="OrthoDB" id="9789254at2"/>
<evidence type="ECO:0000259" key="2">
    <source>
        <dbReference type="SMART" id="SM00903"/>
    </source>
</evidence>
<evidence type="ECO:0000313" key="3">
    <source>
        <dbReference type="EMBL" id="KLK91043.1"/>
    </source>
</evidence>
<evidence type="ECO:0000256" key="1">
    <source>
        <dbReference type="ARBA" id="ARBA00023002"/>
    </source>
</evidence>
<keyword evidence="3" id="KW-0503">Monooxygenase</keyword>
<gene>
    <name evidence="3" type="ORF">AA309_22270</name>
</gene>
<proteinExistence type="predicted"/>
<keyword evidence="1" id="KW-0560">Oxidoreductase</keyword>
<dbReference type="Pfam" id="PF01613">
    <property type="entry name" value="Flavin_Reduct"/>
    <property type="match status" value="1"/>
</dbReference>
<protein>
    <submittedName>
        <fullName evidence="3">4-hydroxyphenylacetate 3-monooxygenase</fullName>
    </submittedName>
</protein>
<dbReference type="SMART" id="SM00903">
    <property type="entry name" value="Flavin_Reduct"/>
    <property type="match status" value="1"/>
</dbReference>
<dbReference type="GO" id="GO:0004497">
    <property type="term" value="F:monooxygenase activity"/>
    <property type="evidence" value="ECO:0007669"/>
    <property type="project" value="UniProtKB-KW"/>
</dbReference>
<name>A0A0H1R7B4_9HYPH</name>
<dbReference type="RefSeq" id="WP_047191228.1">
    <property type="nucleotide sequence ID" value="NZ_LCYG01000061.1"/>
</dbReference>
<dbReference type="PANTHER" id="PTHR30466:SF1">
    <property type="entry name" value="FMN REDUCTASE (NADH) RUTF"/>
    <property type="match status" value="1"/>
</dbReference>
<dbReference type="PANTHER" id="PTHR30466">
    <property type="entry name" value="FLAVIN REDUCTASE"/>
    <property type="match status" value="1"/>
</dbReference>
<dbReference type="STRING" id="1225564.AA309_22270"/>
<evidence type="ECO:0000313" key="4">
    <source>
        <dbReference type="Proteomes" id="UP000035489"/>
    </source>
</evidence>
<accession>A0A0H1R7B4</accession>
<feature type="domain" description="Flavin reductase like" evidence="2">
    <location>
        <begin position="27"/>
        <end position="174"/>
    </location>
</feature>
<dbReference type="InterPro" id="IPR012349">
    <property type="entry name" value="Split_barrel_FMN-bd"/>
</dbReference>
<dbReference type="AlphaFoldDB" id="A0A0H1R7B4"/>
<keyword evidence="4" id="KW-1185">Reference proteome</keyword>
<dbReference type="EMBL" id="LCYG01000061">
    <property type="protein sequence ID" value="KLK91043.1"/>
    <property type="molecule type" value="Genomic_DNA"/>
</dbReference>
<comment type="caution">
    <text evidence="3">The sequence shown here is derived from an EMBL/GenBank/DDBJ whole genome shotgun (WGS) entry which is preliminary data.</text>
</comment>
<dbReference type="Gene3D" id="2.30.110.10">
    <property type="entry name" value="Electron Transport, Fmn-binding Protein, Chain A"/>
    <property type="match status" value="1"/>
</dbReference>